<sequence>MKDIEHNIALITKSAGRKSAFHFTRARNLQAIAHLDSLWSSHHLLPEATGERRTSTEEVTYEGTSITVNSHLRIPEAMMEANCTVEEFRTFIDKHVFFWPTRRDCLKMLTTYMKREPSERFAVIELEASELLREHETSVRFSKYDSGSSPRFPNTCMYRKSPDMFVSLADFGRKTNHAVPVKPSEIKEILIEDQVRSVTQLIKSVYVQHPEDVPARWLNEFQPLDALLALAEGKPPAD</sequence>
<organism evidence="1 2">
    <name type="scientific">Paenibacillus catalpae</name>
    <dbReference type="NCBI Taxonomy" id="1045775"/>
    <lineage>
        <taxon>Bacteria</taxon>
        <taxon>Bacillati</taxon>
        <taxon>Bacillota</taxon>
        <taxon>Bacilli</taxon>
        <taxon>Bacillales</taxon>
        <taxon>Paenibacillaceae</taxon>
        <taxon>Paenibacillus</taxon>
    </lineage>
</organism>
<evidence type="ECO:0000313" key="2">
    <source>
        <dbReference type="Proteomes" id="UP000198855"/>
    </source>
</evidence>
<protein>
    <submittedName>
        <fullName evidence="1">Uncharacterized protein</fullName>
    </submittedName>
</protein>
<dbReference type="AlphaFoldDB" id="A0A1I2DSL0"/>
<dbReference type="OrthoDB" id="2610977at2"/>
<gene>
    <name evidence="1" type="ORF">SAMN05216378_4249</name>
</gene>
<name>A0A1I2DSL0_9BACL</name>
<dbReference type="EMBL" id="FOMT01000004">
    <property type="protein sequence ID" value="SFE83369.1"/>
    <property type="molecule type" value="Genomic_DNA"/>
</dbReference>
<accession>A0A1I2DSL0</accession>
<reference evidence="2" key="1">
    <citation type="submission" date="2016-10" db="EMBL/GenBank/DDBJ databases">
        <authorList>
            <person name="Varghese N."/>
            <person name="Submissions S."/>
        </authorList>
    </citation>
    <scope>NUCLEOTIDE SEQUENCE [LARGE SCALE GENOMIC DNA]</scope>
    <source>
        <strain evidence="2">CGMCC 1.10784</strain>
    </source>
</reference>
<evidence type="ECO:0000313" key="1">
    <source>
        <dbReference type="EMBL" id="SFE83369.1"/>
    </source>
</evidence>
<dbReference type="Pfam" id="PF22531">
    <property type="entry name" value="DUF7002"/>
    <property type="match status" value="1"/>
</dbReference>
<dbReference type="RefSeq" id="WP_091188416.1">
    <property type="nucleotide sequence ID" value="NZ_FOMT01000004.1"/>
</dbReference>
<proteinExistence type="predicted"/>
<dbReference type="InterPro" id="IPR054271">
    <property type="entry name" value="DUF7002"/>
</dbReference>
<dbReference type="Proteomes" id="UP000198855">
    <property type="component" value="Unassembled WGS sequence"/>
</dbReference>
<keyword evidence="2" id="KW-1185">Reference proteome</keyword>